<dbReference type="RefSeq" id="WP_286347276.1">
    <property type="nucleotide sequence ID" value="NZ_AP027733.1"/>
</dbReference>
<organism evidence="2 3">
    <name type="scientific">Frondihabitans sucicola</name>
    <dbReference type="NCBI Taxonomy" id="1268041"/>
    <lineage>
        <taxon>Bacteria</taxon>
        <taxon>Bacillati</taxon>
        <taxon>Actinomycetota</taxon>
        <taxon>Actinomycetes</taxon>
        <taxon>Micrococcales</taxon>
        <taxon>Microbacteriaceae</taxon>
        <taxon>Frondihabitans</taxon>
    </lineage>
</organism>
<geneLocation type="plasmid" evidence="2 3">
    <name>pNBRC108728a</name>
</geneLocation>
<keyword evidence="2" id="KW-0614">Plasmid</keyword>
<evidence type="ECO:0000256" key="1">
    <source>
        <dbReference type="SAM" id="MobiDB-lite"/>
    </source>
</evidence>
<gene>
    <name evidence="2" type="ORF">GCM10025867_46640</name>
</gene>
<protein>
    <submittedName>
        <fullName evidence="2">Uncharacterized protein</fullName>
    </submittedName>
</protein>
<accession>A0ABN6Y5H3</accession>
<keyword evidence="3" id="KW-1185">Reference proteome</keyword>
<evidence type="ECO:0000313" key="3">
    <source>
        <dbReference type="Proteomes" id="UP001321486"/>
    </source>
</evidence>
<evidence type="ECO:0000313" key="2">
    <source>
        <dbReference type="EMBL" id="BDZ52423.1"/>
    </source>
</evidence>
<dbReference type="EMBL" id="AP027733">
    <property type="protein sequence ID" value="BDZ52423.1"/>
    <property type="molecule type" value="Genomic_DNA"/>
</dbReference>
<proteinExistence type="predicted"/>
<name>A0ABN6Y5H3_9MICO</name>
<sequence>MPEERRAWLDASMPGWETLWPEALDAVRRAQLKKGTAPASKTRPEASSTPKGPFVSAARRGVLAEVPDSGRWLEHQRRREAAGEMPTSVRDRFDSAMPAWRTDDPETLDASRKAERRAARAQRPRREMPALAGTADLDARFLAAAREGLLSKENGAVRWLRAARRLEAAARLDPERIAAYGAIMPRWRNLFPAGLDGEWRVRHGLPRSARNRRANARLTTEEQARMDVLAALPLAANGKYLSASRGGWLFSLPSLPNGRSCNDFG</sequence>
<feature type="region of interest" description="Disordered" evidence="1">
    <location>
        <begin position="99"/>
        <end position="127"/>
    </location>
</feature>
<reference evidence="3" key="1">
    <citation type="journal article" date="2019" name="Int. J. Syst. Evol. Microbiol.">
        <title>The Global Catalogue of Microorganisms (GCM) 10K type strain sequencing project: providing services to taxonomists for standard genome sequencing and annotation.</title>
        <authorList>
            <consortium name="The Broad Institute Genomics Platform"/>
            <consortium name="The Broad Institute Genome Sequencing Center for Infectious Disease"/>
            <person name="Wu L."/>
            <person name="Ma J."/>
        </authorList>
    </citation>
    <scope>NUCLEOTIDE SEQUENCE [LARGE SCALE GENOMIC DNA]</scope>
    <source>
        <strain evidence="3">NBRC 108728</strain>
    </source>
</reference>
<feature type="compositionally biased region" description="Basic and acidic residues" evidence="1">
    <location>
        <begin position="101"/>
        <end position="127"/>
    </location>
</feature>
<feature type="region of interest" description="Disordered" evidence="1">
    <location>
        <begin position="31"/>
        <end position="54"/>
    </location>
</feature>
<dbReference type="Proteomes" id="UP001321486">
    <property type="component" value="Plasmid pNBRC108728a"/>
</dbReference>